<organism evidence="1 2">
    <name type="scientific">Corallincola holothuriorum</name>
    <dbReference type="NCBI Taxonomy" id="2282215"/>
    <lineage>
        <taxon>Bacteria</taxon>
        <taxon>Pseudomonadati</taxon>
        <taxon>Pseudomonadota</taxon>
        <taxon>Gammaproteobacteria</taxon>
        <taxon>Alteromonadales</taxon>
        <taxon>Psychromonadaceae</taxon>
        <taxon>Corallincola</taxon>
    </lineage>
</organism>
<dbReference type="AlphaFoldDB" id="A0A368NTQ6"/>
<dbReference type="PANTHER" id="PTHR48098:SF3">
    <property type="entry name" value="IRON(III) ENTEROBACTIN ESTERASE"/>
    <property type="match status" value="1"/>
</dbReference>
<name>A0A368NTQ6_9GAMM</name>
<protein>
    <submittedName>
        <fullName evidence="1">Esterase</fullName>
    </submittedName>
</protein>
<sequence>MNREYHKWWSDRLGRDMELLVFGHAGAKVLIFPTRGGRFHEYEDMRVVASLRDKIEQGHLQLYCVDSVDAESLYCWWAHPHGRIERQKAYEEYILNEVMPFMQDKNQHECVISHGCSLGAFHAANIAFRHPHLFKKLVAFSGRYDLTLNVEYFSDLFSGYYNDDIYYHTPTHFLPNLHCDWRLQQLRAMEIVLVIGRDDPFKANNEHLSHILWGKGIAHQLLTWDERAHRAYYWRRMAPLYL</sequence>
<dbReference type="Proteomes" id="UP000252558">
    <property type="component" value="Unassembled WGS sequence"/>
</dbReference>
<dbReference type="RefSeq" id="WP_114336786.1">
    <property type="nucleotide sequence ID" value="NZ_QPID01000001.1"/>
</dbReference>
<evidence type="ECO:0000313" key="1">
    <source>
        <dbReference type="EMBL" id="RCU52879.1"/>
    </source>
</evidence>
<dbReference type="SUPFAM" id="SSF53474">
    <property type="entry name" value="alpha/beta-Hydrolases"/>
    <property type="match status" value="1"/>
</dbReference>
<reference evidence="1 2" key="1">
    <citation type="submission" date="2018-07" db="EMBL/GenBank/DDBJ databases">
        <title>Corallincola holothuriorum sp. nov., a new facultative anaerobe isolated from sea cucumber Apostichopus japonicus.</title>
        <authorList>
            <person name="Xia H."/>
        </authorList>
    </citation>
    <scope>NUCLEOTIDE SEQUENCE [LARGE SCALE GENOMIC DNA]</scope>
    <source>
        <strain evidence="1 2">C4</strain>
    </source>
</reference>
<dbReference type="InterPro" id="IPR029058">
    <property type="entry name" value="AB_hydrolase_fold"/>
</dbReference>
<proteinExistence type="predicted"/>
<dbReference type="EMBL" id="QPID01000001">
    <property type="protein sequence ID" value="RCU52879.1"/>
    <property type="molecule type" value="Genomic_DNA"/>
</dbReference>
<evidence type="ECO:0000313" key="2">
    <source>
        <dbReference type="Proteomes" id="UP000252558"/>
    </source>
</evidence>
<accession>A0A368NTQ6</accession>
<dbReference type="PANTHER" id="PTHR48098">
    <property type="entry name" value="ENTEROCHELIN ESTERASE-RELATED"/>
    <property type="match status" value="1"/>
</dbReference>
<dbReference type="InterPro" id="IPR050583">
    <property type="entry name" value="Mycobacterial_A85_antigen"/>
</dbReference>
<gene>
    <name evidence="1" type="ORF">DU002_02635</name>
</gene>
<dbReference type="Pfam" id="PF00756">
    <property type="entry name" value="Esterase"/>
    <property type="match status" value="1"/>
</dbReference>
<comment type="caution">
    <text evidence="1">The sequence shown here is derived from an EMBL/GenBank/DDBJ whole genome shotgun (WGS) entry which is preliminary data.</text>
</comment>
<dbReference type="OrthoDB" id="9775130at2"/>
<keyword evidence="2" id="KW-1185">Reference proteome</keyword>
<dbReference type="InterPro" id="IPR000801">
    <property type="entry name" value="Esterase-like"/>
</dbReference>
<dbReference type="Gene3D" id="3.40.50.1820">
    <property type="entry name" value="alpha/beta hydrolase"/>
    <property type="match status" value="1"/>
</dbReference>